<evidence type="ECO:0000256" key="7">
    <source>
        <dbReference type="ARBA" id="ARBA00022962"/>
    </source>
</evidence>
<keyword evidence="5" id="KW-0378">Hydrolase</keyword>
<keyword evidence="9" id="KW-1185">Reference proteome</keyword>
<evidence type="ECO:0000256" key="2">
    <source>
        <dbReference type="ARBA" id="ARBA00022598"/>
    </source>
</evidence>
<dbReference type="InterPro" id="IPR029062">
    <property type="entry name" value="Class_I_gatase-like"/>
</dbReference>
<dbReference type="SMART" id="SM01211">
    <property type="entry name" value="GATase_5"/>
    <property type="match status" value="1"/>
</dbReference>
<reference evidence="8 9" key="1">
    <citation type="submission" date="2019-05" db="EMBL/GenBank/DDBJ databases">
        <title>Verrucobacter flavum gen. nov., sp. nov. a new member of the family Verrucomicrobiaceae.</title>
        <authorList>
            <person name="Szuroczki S."/>
            <person name="Abbaszade G."/>
            <person name="Szabo A."/>
            <person name="Felfoldi T."/>
            <person name="Schumann P."/>
            <person name="Boka K."/>
            <person name="Keki Z."/>
            <person name="Toumi M."/>
            <person name="Toth E."/>
        </authorList>
    </citation>
    <scope>NUCLEOTIDE SEQUENCE [LARGE SCALE GENOMIC DNA]</scope>
    <source>
        <strain evidence="8 9">MG-N-17</strain>
    </source>
</reference>
<keyword evidence="2" id="KW-0436">Ligase</keyword>
<evidence type="ECO:0000256" key="3">
    <source>
        <dbReference type="ARBA" id="ARBA00022741"/>
    </source>
</evidence>
<dbReference type="GO" id="GO:0004642">
    <property type="term" value="F:phosphoribosylformylglycinamidine synthase activity"/>
    <property type="evidence" value="ECO:0007669"/>
    <property type="project" value="InterPro"/>
</dbReference>
<evidence type="ECO:0000313" key="9">
    <source>
        <dbReference type="Proteomes" id="UP000306196"/>
    </source>
</evidence>
<keyword evidence="7" id="KW-0315">Glutamine amidotransferase</keyword>
<keyword evidence="3" id="KW-0547">Nucleotide-binding</keyword>
<dbReference type="PIRSF" id="PIRSF001586">
    <property type="entry name" value="FGAM_synth_I"/>
    <property type="match status" value="1"/>
</dbReference>
<dbReference type="Gene3D" id="3.40.50.880">
    <property type="match status" value="1"/>
</dbReference>
<dbReference type="InterPro" id="IPR010075">
    <property type="entry name" value="PRibForGlyAmidine_synth_PurQ"/>
</dbReference>
<dbReference type="PROSITE" id="PS51273">
    <property type="entry name" value="GATASE_TYPE_1"/>
    <property type="match status" value="1"/>
</dbReference>
<dbReference type="GO" id="GO:0005524">
    <property type="term" value="F:ATP binding"/>
    <property type="evidence" value="ECO:0007669"/>
    <property type="project" value="UniProtKB-KW"/>
</dbReference>
<dbReference type="AlphaFoldDB" id="A0A5R8KCF1"/>
<keyword evidence="4" id="KW-0658">Purine biosynthesis</keyword>
<proteinExistence type="predicted"/>
<dbReference type="OrthoDB" id="9804441at2"/>
<evidence type="ECO:0000313" key="8">
    <source>
        <dbReference type="EMBL" id="TLD69982.1"/>
    </source>
</evidence>
<dbReference type="GO" id="GO:0016787">
    <property type="term" value="F:hydrolase activity"/>
    <property type="evidence" value="ECO:0007669"/>
    <property type="project" value="UniProtKB-KW"/>
</dbReference>
<evidence type="ECO:0000256" key="4">
    <source>
        <dbReference type="ARBA" id="ARBA00022755"/>
    </source>
</evidence>
<name>A0A5R8KCF1_9BACT</name>
<gene>
    <name evidence="8" type="ORF">FEM03_14720</name>
</gene>
<dbReference type="GO" id="GO:0006189">
    <property type="term" value="P:'de novo' IMP biosynthetic process"/>
    <property type="evidence" value="ECO:0007669"/>
    <property type="project" value="InterPro"/>
</dbReference>
<comment type="caution">
    <text evidence="8">The sequence shown here is derived from an EMBL/GenBank/DDBJ whole genome shotgun (WGS) entry which is preliminary data.</text>
</comment>
<evidence type="ECO:0000256" key="5">
    <source>
        <dbReference type="ARBA" id="ARBA00022801"/>
    </source>
</evidence>
<sequence length="236" mass="25670">MSIAPKALLLKFPGTNCDAETALALQEVGFETQVLPSALLEPESLEGIQLVVFSGGFSYGDYVMSGRFAKLTAKEKLGDGLKKYVEKGGYALGICNGFQILTQMGLLPEGSLIHNTSGRFICRWAGLKKNAQSPYLSELPDEFELPVAHAEGRFVGMDDVAGDYVKNGQAALLYDADVNGSSHQIAGLQDETGRVFGLMPHPERFMIKQHHYDADWTGAEHGWGHYLFKSVRAAIG</sequence>
<protein>
    <submittedName>
        <fullName evidence="8">Phosphoribosylformylglycinamidine synthase</fullName>
    </submittedName>
</protein>
<keyword evidence="6" id="KW-0067">ATP-binding</keyword>
<keyword evidence="1" id="KW-0963">Cytoplasm</keyword>
<evidence type="ECO:0000256" key="6">
    <source>
        <dbReference type="ARBA" id="ARBA00022840"/>
    </source>
</evidence>
<dbReference type="SUPFAM" id="SSF52317">
    <property type="entry name" value="Class I glutamine amidotransferase-like"/>
    <property type="match status" value="1"/>
</dbReference>
<dbReference type="PANTHER" id="PTHR47552">
    <property type="entry name" value="PHOSPHORIBOSYLFORMYLGLYCINAMIDINE SYNTHASE SUBUNIT PURQ"/>
    <property type="match status" value="1"/>
</dbReference>
<dbReference type="Pfam" id="PF13507">
    <property type="entry name" value="GATase_5"/>
    <property type="match status" value="1"/>
</dbReference>
<evidence type="ECO:0000256" key="1">
    <source>
        <dbReference type="ARBA" id="ARBA00022490"/>
    </source>
</evidence>
<organism evidence="8 9">
    <name type="scientific">Phragmitibacter flavus</name>
    <dbReference type="NCBI Taxonomy" id="2576071"/>
    <lineage>
        <taxon>Bacteria</taxon>
        <taxon>Pseudomonadati</taxon>
        <taxon>Verrucomicrobiota</taxon>
        <taxon>Verrucomicrobiia</taxon>
        <taxon>Verrucomicrobiales</taxon>
        <taxon>Verrucomicrobiaceae</taxon>
        <taxon>Phragmitibacter</taxon>
    </lineage>
</organism>
<dbReference type="PANTHER" id="PTHR47552:SF1">
    <property type="entry name" value="PHOSPHORIBOSYLFORMYLGLYCINAMIDINE SYNTHASE SUBUNIT PURQ"/>
    <property type="match status" value="1"/>
</dbReference>
<dbReference type="RefSeq" id="WP_138087037.1">
    <property type="nucleotide sequence ID" value="NZ_VAUV01000010.1"/>
</dbReference>
<accession>A0A5R8KCF1</accession>
<dbReference type="Proteomes" id="UP000306196">
    <property type="component" value="Unassembled WGS sequence"/>
</dbReference>
<dbReference type="EMBL" id="VAUV01000010">
    <property type="protein sequence ID" value="TLD69982.1"/>
    <property type="molecule type" value="Genomic_DNA"/>
</dbReference>